<accession>A0A1X2B077</accession>
<comment type="caution">
    <text evidence="1">The sequence shown here is derived from an EMBL/GenBank/DDBJ whole genome shotgun (WGS) entry which is preliminary data.</text>
</comment>
<gene>
    <name evidence="1" type="ORF">AWC22_00760</name>
</gene>
<keyword evidence="2" id="KW-1185">Reference proteome</keyword>
<dbReference type="Proteomes" id="UP000193087">
    <property type="component" value="Unassembled WGS sequence"/>
</dbReference>
<proteinExistence type="predicted"/>
<dbReference type="EMBL" id="LQPQ01000253">
    <property type="protein sequence ID" value="ORW56981.1"/>
    <property type="molecule type" value="Genomic_DNA"/>
</dbReference>
<organism evidence="1 2">
    <name type="scientific">Mycobacterium riyadhense</name>
    <dbReference type="NCBI Taxonomy" id="486698"/>
    <lineage>
        <taxon>Bacteria</taxon>
        <taxon>Bacillati</taxon>
        <taxon>Actinomycetota</taxon>
        <taxon>Actinomycetes</taxon>
        <taxon>Mycobacteriales</taxon>
        <taxon>Mycobacteriaceae</taxon>
        <taxon>Mycobacterium</taxon>
    </lineage>
</organism>
<evidence type="ECO:0000313" key="1">
    <source>
        <dbReference type="EMBL" id="ORW56981.1"/>
    </source>
</evidence>
<protein>
    <submittedName>
        <fullName evidence="1">Uncharacterized protein</fullName>
    </submittedName>
</protein>
<dbReference type="OrthoDB" id="4739078at2"/>
<reference evidence="1 2" key="1">
    <citation type="submission" date="2016-01" db="EMBL/GenBank/DDBJ databases">
        <title>The new phylogeny of the genus Mycobacterium.</title>
        <authorList>
            <person name="Tarcisio F."/>
            <person name="Conor M."/>
            <person name="Antonella G."/>
            <person name="Elisabetta G."/>
            <person name="Giulia F.S."/>
            <person name="Sara T."/>
            <person name="Anna F."/>
            <person name="Clotilde B."/>
            <person name="Roberto B."/>
            <person name="Veronica D.S."/>
            <person name="Fabio R."/>
            <person name="Monica P."/>
            <person name="Olivier J."/>
            <person name="Enrico T."/>
            <person name="Nicola S."/>
        </authorList>
    </citation>
    <scope>NUCLEOTIDE SEQUENCE [LARGE SCALE GENOMIC DNA]</scope>
    <source>
        <strain evidence="1 2">DSM 45176</strain>
    </source>
</reference>
<dbReference type="GeneID" id="93497739"/>
<name>A0A1X2B077_9MYCO</name>
<dbReference type="RefSeq" id="WP_085253365.1">
    <property type="nucleotide sequence ID" value="NZ_CAJMWI010000007.1"/>
</dbReference>
<sequence>MSGVPGNEIPNTLTALDWNEITCQFGAGCTNRATHTVHLHVVDACNNPGLDPFGNSVGILCVACLRSIEARVMRQLKRLMRYGVVMHCLTCGAPVCGLTDIFRDVAAL</sequence>
<dbReference type="AlphaFoldDB" id="A0A1X2B077"/>
<evidence type="ECO:0000313" key="2">
    <source>
        <dbReference type="Proteomes" id="UP000193087"/>
    </source>
</evidence>